<feature type="transmembrane region" description="Helical" evidence="7">
    <location>
        <begin position="86"/>
        <end position="107"/>
    </location>
</feature>
<dbReference type="GO" id="GO:0005886">
    <property type="term" value="C:plasma membrane"/>
    <property type="evidence" value="ECO:0007669"/>
    <property type="project" value="UniProtKB-SubCell"/>
</dbReference>
<dbReference type="InterPro" id="IPR032808">
    <property type="entry name" value="DoxX"/>
</dbReference>
<evidence type="ECO:0000256" key="1">
    <source>
        <dbReference type="ARBA" id="ARBA00004651"/>
    </source>
</evidence>
<feature type="transmembrane region" description="Helical" evidence="7">
    <location>
        <begin position="119"/>
        <end position="138"/>
    </location>
</feature>
<protein>
    <recommendedName>
        <fullName evidence="10">DoxX family protein</fullName>
    </recommendedName>
</protein>
<comment type="subcellular location">
    <subcellularLocation>
        <location evidence="1">Cell membrane</location>
        <topology evidence="1">Multi-pass membrane protein</topology>
    </subcellularLocation>
</comment>
<evidence type="ECO:0000313" key="8">
    <source>
        <dbReference type="EMBL" id="CAL16266.1"/>
    </source>
</evidence>
<evidence type="ECO:0008006" key="10">
    <source>
        <dbReference type="Google" id="ProtNLM"/>
    </source>
</evidence>
<dbReference type="RefSeq" id="WP_011588102.1">
    <property type="nucleotide sequence ID" value="NC_008260.1"/>
</dbReference>
<proteinExistence type="inferred from homology"/>
<evidence type="ECO:0000256" key="4">
    <source>
        <dbReference type="ARBA" id="ARBA00022692"/>
    </source>
</evidence>
<dbReference type="InterPro" id="IPR051907">
    <property type="entry name" value="DoxX-like_oxidoreductase"/>
</dbReference>
<dbReference type="EMBL" id="AM286690">
    <property type="protein sequence ID" value="CAL16266.1"/>
    <property type="molecule type" value="Genomic_DNA"/>
</dbReference>
<evidence type="ECO:0000256" key="5">
    <source>
        <dbReference type="ARBA" id="ARBA00022989"/>
    </source>
</evidence>
<evidence type="ECO:0000313" key="9">
    <source>
        <dbReference type="Proteomes" id="UP000008871"/>
    </source>
</evidence>
<gene>
    <name evidence="8" type="ordered locus">ABO_0818</name>
</gene>
<reference evidence="8 9" key="1">
    <citation type="journal article" date="2006" name="Nat. Biotechnol.">
        <title>Genome sequence of the ubiquitous hydrocarbon-degrading marine bacterium Alcanivorax borkumensis.</title>
        <authorList>
            <person name="Schneiker S."/>
            <person name="Martins dos Santos V.A.P."/>
            <person name="Bartels D."/>
            <person name="Bekel T."/>
            <person name="Brecht M."/>
            <person name="Buhrmester J."/>
            <person name="Chernikova T.N."/>
            <person name="Denaro R."/>
            <person name="Ferrer M."/>
            <person name="Gertler C."/>
            <person name="Goesmann A."/>
            <person name="Golyshina O.V."/>
            <person name="Kaminski F."/>
            <person name="Khachane A.N."/>
            <person name="Lang S."/>
            <person name="Linke B."/>
            <person name="McHardy A.C."/>
            <person name="Meyer F."/>
            <person name="Nechitaylo T."/>
            <person name="Puehler A."/>
            <person name="Regenhardt D."/>
            <person name="Rupp O."/>
            <person name="Sabirova J.S."/>
            <person name="Selbitschka W."/>
            <person name="Yakimov M.M."/>
            <person name="Timmis K.N."/>
            <person name="Vorhoelter F.-J."/>
            <person name="Weidner S."/>
            <person name="Kaiser O."/>
            <person name="Golyshin P.N."/>
        </authorList>
    </citation>
    <scope>NUCLEOTIDE SEQUENCE [LARGE SCALE GENOMIC DNA]</scope>
    <source>
        <strain evidence="9">ATCC 700651 / DSM 11573 / NCIMB 13689 / SK2</strain>
    </source>
</reference>
<dbReference type="PANTHER" id="PTHR33452">
    <property type="entry name" value="OXIDOREDUCTASE CATD-RELATED"/>
    <property type="match status" value="1"/>
</dbReference>
<evidence type="ECO:0000256" key="6">
    <source>
        <dbReference type="ARBA" id="ARBA00023136"/>
    </source>
</evidence>
<dbReference type="Proteomes" id="UP000008871">
    <property type="component" value="Chromosome"/>
</dbReference>
<evidence type="ECO:0000256" key="2">
    <source>
        <dbReference type="ARBA" id="ARBA00006679"/>
    </source>
</evidence>
<evidence type="ECO:0000256" key="7">
    <source>
        <dbReference type="SAM" id="Phobius"/>
    </source>
</evidence>
<dbReference type="STRING" id="393595.ABO_0818"/>
<comment type="similarity">
    <text evidence="2">Belongs to the DoxX family.</text>
</comment>
<keyword evidence="6 7" id="KW-0472">Membrane</keyword>
<name>Q0VRD2_ALCBS</name>
<organism evidence="8 9">
    <name type="scientific">Alcanivorax borkumensis (strain ATCC 700651 / DSM 11573 / NCIMB 13689 / SK2)</name>
    <dbReference type="NCBI Taxonomy" id="393595"/>
    <lineage>
        <taxon>Bacteria</taxon>
        <taxon>Pseudomonadati</taxon>
        <taxon>Pseudomonadota</taxon>
        <taxon>Gammaproteobacteria</taxon>
        <taxon>Oceanospirillales</taxon>
        <taxon>Alcanivoracaceae</taxon>
        <taxon>Alcanivorax</taxon>
    </lineage>
</organism>
<feature type="transmembrane region" description="Helical" evidence="7">
    <location>
        <begin position="60"/>
        <end position="79"/>
    </location>
</feature>
<keyword evidence="4 7" id="KW-0812">Transmembrane</keyword>
<keyword evidence="9" id="KW-1185">Reference proteome</keyword>
<sequence length="140" mass="15139">MDFKSGSRWSLKIVNNPDIGKLILRLSLGLMLLLHGVHKLHAGVGWIFAMLAQHDLPGVLAYGVFIGEVIAPVMIIMGYQTRIGAGLIVTNMLVALVLAHMGELFSLNNTGGWAIELQAFYLFTAAALVFLGAGKYAMKN</sequence>
<dbReference type="PANTHER" id="PTHR33452:SF1">
    <property type="entry name" value="INNER MEMBRANE PROTEIN YPHA-RELATED"/>
    <property type="match status" value="1"/>
</dbReference>
<keyword evidence="3" id="KW-1003">Cell membrane</keyword>
<dbReference type="KEGG" id="abo:ABO_0818"/>
<evidence type="ECO:0000256" key="3">
    <source>
        <dbReference type="ARBA" id="ARBA00022475"/>
    </source>
</evidence>
<dbReference type="AlphaFoldDB" id="Q0VRD2"/>
<dbReference type="eggNOG" id="COG2259">
    <property type="taxonomic scope" value="Bacteria"/>
</dbReference>
<dbReference type="HOGENOM" id="CLU_058421_6_3_6"/>
<dbReference type="Pfam" id="PF07681">
    <property type="entry name" value="DoxX"/>
    <property type="match status" value="1"/>
</dbReference>
<keyword evidence="5 7" id="KW-1133">Transmembrane helix</keyword>
<feature type="transmembrane region" description="Helical" evidence="7">
    <location>
        <begin position="22"/>
        <end position="48"/>
    </location>
</feature>
<accession>Q0VRD2</accession>